<evidence type="ECO:0000256" key="1">
    <source>
        <dbReference type="ARBA" id="ARBA00001614"/>
    </source>
</evidence>
<feature type="active site" description="Proton donor" evidence="9">
    <location>
        <position position="180"/>
    </location>
</feature>
<dbReference type="EMBL" id="VUNR01000004">
    <property type="protein sequence ID" value="MSU08019.1"/>
    <property type="molecule type" value="Genomic_DNA"/>
</dbReference>
<comment type="similarity">
    <text evidence="3 8">Belongs to the aldose epimerase family.</text>
</comment>
<comment type="caution">
    <text evidence="12">The sequence shown here is derived from an EMBL/GenBank/DDBJ whole genome shotgun (WGS) entry which is preliminary data.</text>
</comment>
<evidence type="ECO:0000256" key="10">
    <source>
        <dbReference type="PIRSR" id="PIRSR005096-2"/>
    </source>
</evidence>
<evidence type="ECO:0000256" key="4">
    <source>
        <dbReference type="ARBA" id="ARBA00013185"/>
    </source>
</evidence>
<evidence type="ECO:0000313" key="13">
    <source>
        <dbReference type="Proteomes" id="UP000433181"/>
    </source>
</evidence>
<dbReference type="EC" id="5.1.3.3" evidence="4 8"/>
<evidence type="ECO:0000256" key="3">
    <source>
        <dbReference type="ARBA" id="ARBA00006206"/>
    </source>
</evidence>
<dbReference type="GO" id="GO:0030246">
    <property type="term" value="F:carbohydrate binding"/>
    <property type="evidence" value="ECO:0007669"/>
    <property type="project" value="InterPro"/>
</dbReference>
<name>A0A6I2UE86_9FIRM</name>
<evidence type="ECO:0000256" key="8">
    <source>
        <dbReference type="PIRNR" id="PIRNR005096"/>
    </source>
</evidence>
<dbReference type="InterPro" id="IPR014718">
    <property type="entry name" value="GH-type_carb-bd"/>
</dbReference>
<proteinExistence type="inferred from homology"/>
<dbReference type="GO" id="GO:0004034">
    <property type="term" value="F:aldose 1-epimerase activity"/>
    <property type="evidence" value="ECO:0007669"/>
    <property type="project" value="UniProtKB-EC"/>
</dbReference>
<dbReference type="InterPro" id="IPR018052">
    <property type="entry name" value="Ald1_epimerase_CS"/>
</dbReference>
<dbReference type="GO" id="GO:0006006">
    <property type="term" value="P:glucose metabolic process"/>
    <property type="evidence" value="ECO:0007669"/>
    <property type="project" value="TreeGrafter"/>
</dbReference>
<evidence type="ECO:0000256" key="2">
    <source>
        <dbReference type="ARBA" id="ARBA00005028"/>
    </source>
</evidence>
<dbReference type="Gene3D" id="2.70.98.10">
    <property type="match status" value="1"/>
</dbReference>
<dbReference type="PANTHER" id="PTHR10091:SF0">
    <property type="entry name" value="GALACTOSE MUTAROTASE"/>
    <property type="match status" value="1"/>
</dbReference>
<dbReference type="UniPathway" id="UPA00242"/>
<dbReference type="CDD" id="cd09019">
    <property type="entry name" value="galactose_mutarotase_like"/>
    <property type="match status" value="1"/>
</dbReference>
<dbReference type="InterPro" id="IPR047215">
    <property type="entry name" value="Galactose_mutarotase-like"/>
</dbReference>
<dbReference type="AlphaFoldDB" id="A0A6I2UE86"/>
<organism evidence="12 13">
    <name type="scientific">Anaerovibrio slackiae</name>
    <dbReference type="NCBI Taxonomy" id="2652309"/>
    <lineage>
        <taxon>Bacteria</taxon>
        <taxon>Bacillati</taxon>
        <taxon>Bacillota</taxon>
        <taxon>Negativicutes</taxon>
        <taxon>Selenomonadales</taxon>
        <taxon>Selenomonadaceae</taxon>
        <taxon>Anaerovibrio</taxon>
    </lineage>
</organism>
<dbReference type="Pfam" id="PF01263">
    <property type="entry name" value="Aldose_epim"/>
    <property type="match status" value="1"/>
</dbReference>
<sequence>MAEITKSEFGRLQNGSMVYLYRLKNSSGASAGIITYGARLQSFLVPDKNGKMQDIVRGFDDAAGYEAEAFYMGAIVGRHANRIQHARVTINGTDYQLEANDGPRQTNSLHSGSRGFHCQLWGAAEQEGKLVMTYFSPDGDGGFPGNFKVHVTYELTEDNALRISYEAFSDADTICNLTNHSYFNLNGCQDGSILGHRLQIFADRLTEADAESLPNGTIYQAAGTPMDFRQLTAIGERIDDSFQQLQWGAGYDHNWILSDQKETSLHKAAYAEGDKSGISLTVYTDLPGLQFYSGNFLDGTPGKGGISYGKRSSFALETQYYPNSPAHPEFPQPILKKDETWKSVTVFAAGTVK</sequence>
<evidence type="ECO:0000256" key="9">
    <source>
        <dbReference type="PIRSR" id="PIRSR005096-1"/>
    </source>
</evidence>
<keyword evidence="13" id="KW-1185">Reference proteome</keyword>
<comment type="catalytic activity">
    <reaction evidence="1 8">
        <text>alpha-D-glucose = beta-D-glucose</text>
        <dbReference type="Rhea" id="RHEA:10264"/>
        <dbReference type="ChEBI" id="CHEBI:15903"/>
        <dbReference type="ChEBI" id="CHEBI:17925"/>
        <dbReference type="EC" id="5.1.3.3"/>
    </reaction>
</comment>
<accession>A0A6I2UE86</accession>
<keyword evidence="6 8" id="KW-0413">Isomerase</keyword>
<feature type="active site" description="Proton acceptor" evidence="9">
    <location>
        <position position="317"/>
    </location>
</feature>
<evidence type="ECO:0000256" key="11">
    <source>
        <dbReference type="PIRSR" id="PIRSR005096-3"/>
    </source>
</evidence>
<evidence type="ECO:0000256" key="5">
    <source>
        <dbReference type="ARBA" id="ARBA00014165"/>
    </source>
</evidence>
<evidence type="ECO:0000256" key="6">
    <source>
        <dbReference type="ARBA" id="ARBA00023235"/>
    </source>
</evidence>
<dbReference type="RefSeq" id="WP_154406130.1">
    <property type="nucleotide sequence ID" value="NZ_VUNR01000004.1"/>
</dbReference>
<feature type="binding site" evidence="11">
    <location>
        <begin position="180"/>
        <end position="182"/>
    </location>
    <ligand>
        <name>beta-D-galactose</name>
        <dbReference type="ChEBI" id="CHEBI:27667"/>
    </ligand>
</feature>
<dbReference type="InterPro" id="IPR015443">
    <property type="entry name" value="Aldose_1-epimerase"/>
</dbReference>
<dbReference type="InterPro" id="IPR011013">
    <property type="entry name" value="Gal_mutarotase_sf_dom"/>
</dbReference>
<evidence type="ECO:0000256" key="7">
    <source>
        <dbReference type="ARBA" id="ARBA00023277"/>
    </source>
</evidence>
<dbReference type="NCBIfam" id="NF008277">
    <property type="entry name" value="PRK11055.1"/>
    <property type="match status" value="1"/>
</dbReference>
<dbReference type="PANTHER" id="PTHR10091">
    <property type="entry name" value="ALDOSE-1-EPIMERASE"/>
    <property type="match status" value="1"/>
</dbReference>
<dbReference type="Proteomes" id="UP000433181">
    <property type="component" value="Unassembled WGS sequence"/>
</dbReference>
<comment type="pathway">
    <text evidence="2 8">Carbohydrate metabolism; hexose metabolism.</text>
</comment>
<feature type="binding site" evidence="10">
    <location>
        <position position="252"/>
    </location>
    <ligand>
        <name>beta-D-galactose</name>
        <dbReference type="ChEBI" id="CHEBI:27667"/>
    </ligand>
</feature>
<protein>
    <recommendedName>
        <fullName evidence="5 8">Aldose 1-epimerase</fullName>
        <ecNumber evidence="4 8">5.1.3.3</ecNumber>
    </recommendedName>
</protein>
<feature type="binding site" evidence="11">
    <location>
        <begin position="81"/>
        <end position="82"/>
    </location>
    <ligand>
        <name>beta-D-galactose</name>
        <dbReference type="ChEBI" id="CHEBI:27667"/>
    </ligand>
</feature>
<dbReference type="PROSITE" id="PS00545">
    <property type="entry name" value="ALDOSE_1_EPIMERASE"/>
    <property type="match status" value="1"/>
</dbReference>
<reference evidence="12 13" key="1">
    <citation type="submission" date="2019-08" db="EMBL/GenBank/DDBJ databases">
        <title>In-depth cultivation of the pig gut microbiome towards novel bacterial diversity and tailored functional studies.</title>
        <authorList>
            <person name="Wylensek D."/>
            <person name="Hitch T.C.A."/>
            <person name="Clavel T."/>
        </authorList>
    </citation>
    <scope>NUCLEOTIDE SEQUENCE [LARGE SCALE GENOMIC DNA]</scope>
    <source>
        <strain evidence="12 13">WCA-693-APC-5D-A</strain>
    </source>
</reference>
<dbReference type="GeneID" id="96777933"/>
<keyword evidence="7 8" id="KW-0119">Carbohydrate metabolism</keyword>
<dbReference type="InterPro" id="IPR008183">
    <property type="entry name" value="Aldose_1/G6P_1-epimerase"/>
</dbReference>
<dbReference type="GO" id="GO:0033499">
    <property type="term" value="P:galactose catabolic process via UDP-galactose, Leloir pathway"/>
    <property type="evidence" value="ECO:0007669"/>
    <property type="project" value="TreeGrafter"/>
</dbReference>
<dbReference type="GO" id="GO:0005737">
    <property type="term" value="C:cytoplasm"/>
    <property type="evidence" value="ECO:0007669"/>
    <property type="project" value="TreeGrafter"/>
</dbReference>
<dbReference type="SUPFAM" id="SSF74650">
    <property type="entry name" value="Galactose mutarotase-like"/>
    <property type="match status" value="1"/>
</dbReference>
<evidence type="ECO:0000313" key="12">
    <source>
        <dbReference type="EMBL" id="MSU08019.1"/>
    </source>
</evidence>
<gene>
    <name evidence="12" type="ORF">FYJ84_03310</name>
</gene>
<dbReference type="PIRSF" id="PIRSF005096">
    <property type="entry name" value="GALM"/>
    <property type="match status" value="1"/>
</dbReference>